<keyword evidence="3" id="KW-1185">Reference proteome</keyword>
<feature type="signal peptide" evidence="1">
    <location>
        <begin position="1"/>
        <end position="26"/>
    </location>
</feature>
<name>A0A1Z4VP21_9GAMM</name>
<sequence>MTLHLYIKRGLWLCMAMLAVVIPSYAASPQISVASAAFDSEGVLWVISPRDGHIWLRRSRDFGSSFTPAVRLTPEPEAIVADGENKPKLRVTEDGGVYVSYTRARDKPYTGDIRLIRSHDGGLDFEPPVTVNDNRDQISHRFDALQAAGDGRLWLAWLDKRDRAAAQQRGEHYAGAALYAAASSNGGASIQPNVKLADHTCECCRVAMALDTDDTPVVFWRHIFGRNTRDHAMLRLDGKSEPVRIGSEGWEIDACPHHGPALAIGPDGLYHFAWYTQAQGQATLHYLRSRDRGENFSAAMQFGDARAQPGHPDVISLGDRVVLVWKEFDGMRSAVMTRVSTDAGRSWGPSRPVAYSQGPSDHPVLLAYRERVFLSWASLEEGYRLFEIDFEGV</sequence>
<accession>A0A1Z4VP21</accession>
<dbReference type="InterPro" id="IPR036278">
    <property type="entry name" value="Sialidase_sf"/>
</dbReference>
<dbReference type="Gene3D" id="2.120.10.10">
    <property type="match status" value="2"/>
</dbReference>
<dbReference type="Proteomes" id="UP000218765">
    <property type="component" value="Chromosome"/>
</dbReference>
<evidence type="ECO:0008006" key="4">
    <source>
        <dbReference type="Google" id="ProtNLM"/>
    </source>
</evidence>
<evidence type="ECO:0000313" key="2">
    <source>
        <dbReference type="EMBL" id="BAZ93245.1"/>
    </source>
</evidence>
<keyword evidence="1" id="KW-0732">Signal</keyword>
<dbReference type="CDD" id="cd15482">
    <property type="entry name" value="Sialidase_non-viral"/>
    <property type="match status" value="2"/>
</dbReference>
<proteinExistence type="predicted"/>
<protein>
    <recommendedName>
        <fullName evidence="4">Exo-alpha-sialidase</fullName>
    </recommendedName>
</protein>
<dbReference type="KEGG" id="ttc:FOKN1_0843"/>
<dbReference type="AlphaFoldDB" id="A0A1Z4VP21"/>
<dbReference type="SUPFAM" id="SSF50939">
    <property type="entry name" value="Sialidases"/>
    <property type="match status" value="1"/>
</dbReference>
<dbReference type="EMBL" id="AP018052">
    <property type="protein sequence ID" value="BAZ93245.1"/>
    <property type="molecule type" value="Genomic_DNA"/>
</dbReference>
<evidence type="ECO:0000256" key="1">
    <source>
        <dbReference type="SAM" id="SignalP"/>
    </source>
</evidence>
<evidence type="ECO:0000313" key="3">
    <source>
        <dbReference type="Proteomes" id="UP000218765"/>
    </source>
</evidence>
<feature type="chain" id="PRO_5013369086" description="Exo-alpha-sialidase" evidence="1">
    <location>
        <begin position="27"/>
        <end position="393"/>
    </location>
</feature>
<gene>
    <name evidence="2" type="ORF">FOKN1_0843</name>
</gene>
<reference evidence="2 3" key="1">
    <citation type="submission" date="2017-05" db="EMBL/GenBank/DDBJ databases">
        <title>Thiocyanate degradation by Thiohalobacter thiocyanaticus FOKN1.</title>
        <authorList>
            <person name="Oshiki M."/>
            <person name="Fukushima T."/>
            <person name="Kawano S."/>
            <person name="Nakagawa J."/>
        </authorList>
    </citation>
    <scope>NUCLEOTIDE SEQUENCE [LARGE SCALE GENOMIC DNA]</scope>
    <source>
        <strain evidence="2 3">FOKN1</strain>
    </source>
</reference>
<organism evidence="2 3">
    <name type="scientific">Thiohalobacter thiocyanaticus</name>
    <dbReference type="NCBI Taxonomy" id="585455"/>
    <lineage>
        <taxon>Bacteria</taxon>
        <taxon>Pseudomonadati</taxon>
        <taxon>Pseudomonadota</taxon>
        <taxon>Gammaproteobacteria</taxon>
        <taxon>Thiohalobacterales</taxon>
        <taxon>Thiohalobacteraceae</taxon>
        <taxon>Thiohalobacter</taxon>
    </lineage>
</organism>